<dbReference type="AlphaFoldDB" id="A0A830ZY83"/>
<reference evidence="9 10" key="2">
    <citation type="submission" date="2013-04" db="EMBL/GenBank/DDBJ databases">
        <title>Comparative genomics of 12 strains of Erwinia amylovora identifies a pan-genome with a large conserved core and provides insights into host specificity.</title>
        <authorList>
            <person name="Mann R.A."/>
            <person name="Smits T.H.M."/>
            <person name="Buehlmann A."/>
            <person name="Blom J."/>
            <person name="Goesmann A."/>
            <person name="Frey J.E."/>
            <person name="Plummer K.M."/>
            <person name="Beer S.V."/>
            <person name="Luck J."/>
            <person name="Duffy B."/>
            <person name="Rodoni B."/>
        </authorList>
    </citation>
    <scope>NUCLEOTIDE SEQUENCE [LARGE SCALE GENOMIC DNA]</scope>
    <source>
        <strain evidence="10">CFBP 1232</strain>
    </source>
</reference>
<dbReference type="PANTHER" id="PTHR36307:SF1">
    <property type="entry name" value="FLAGELLA BASAL BODY P-RING FORMATION PROTEIN FLGA"/>
    <property type="match status" value="1"/>
</dbReference>
<dbReference type="SMART" id="SM00858">
    <property type="entry name" value="SAF"/>
    <property type="match status" value="1"/>
</dbReference>
<evidence type="ECO:0000256" key="7">
    <source>
        <dbReference type="RuleBase" id="RU362063"/>
    </source>
</evidence>
<evidence type="ECO:0000313" key="10">
    <source>
        <dbReference type="Proteomes" id="UP000013111"/>
    </source>
</evidence>
<dbReference type="GeneID" id="97605742"/>
<keyword evidence="5 7" id="KW-0574">Periplasm</keyword>
<evidence type="ECO:0000256" key="1">
    <source>
        <dbReference type="ARBA" id="ARBA00004418"/>
    </source>
</evidence>
<name>A0A830ZY83_ERWAM</name>
<dbReference type="Gene3D" id="2.30.30.760">
    <property type="match status" value="1"/>
</dbReference>
<evidence type="ECO:0000313" key="9">
    <source>
        <dbReference type="EMBL" id="CCO93431.1"/>
    </source>
</evidence>
<feature type="signal peptide" evidence="7">
    <location>
        <begin position="1"/>
        <end position="21"/>
    </location>
</feature>
<dbReference type="PANTHER" id="PTHR36307">
    <property type="entry name" value="FLAGELLA BASAL BODY P-RING FORMATION PROTEIN FLGA"/>
    <property type="match status" value="1"/>
</dbReference>
<dbReference type="NCBIfam" id="TIGR03170">
    <property type="entry name" value="flgA_cterm"/>
    <property type="match status" value="1"/>
</dbReference>
<dbReference type="CDD" id="cd11614">
    <property type="entry name" value="SAF_CpaB_FlgA_like"/>
    <property type="match status" value="1"/>
</dbReference>
<comment type="subcellular location">
    <subcellularLocation>
        <location evidence="1 7">Periplasm</location>
    </subcellularLocation>
</comment>
<evidence type="ECO:0000256" key="6">
    <source>
        <dbReference type="ARBA" id="ARBA00025643"/>
    </source>
</evidence>
<comment type="function">
    <text evidence="6 7">Involved in the assembly process of the P-ring formation. It may associate with FlgF on the rod constituting a structure essential for the P-ring assembly or may act as a modulator protein for the P-ring assembly.</text>
</comment>
<dbReference type="Pfam" id="PF13144">
    <property type="entry name" value="ChapFlgA"/>
    <property type="match status" value="1"/>
</dbReference>
<dbReference type="GO" id="GO:0042597">
    <property type="term" value="C:periplasmic space"/>
    <property type="evidence" value="ECO:0007669"/>
    <property type="project" value="UniProtKB-SubCell"/>
</dbReference>
<feature type="domain" description="SAF" evidence="8">
    <location>
        <begin position="98"/>
        <end position="160"/>
    </location>
</feature>
<dbReference type="InterPro" id="IPR013974">
    <property type="entry name" value="SAF"/>
</dbReference>
<evidence type="ECO:0000256" key="3">
    <source>
        <dbReference type="ARBA" id="ARBA00014754"/>
    </source>
</evidence>
<comment type="similarity">
    <text evidence="2 7">Belongs to the FlgA family.</text>
</comment>
<dbReference type="Gene3D" id="3.90.1210.10">
    <property type="entry name" value="Antifreeze-like/N-acetylneuraminic acid synthase C-terminal domain"/>
    <property type="match status" value="1"/>
</dbReference>
<reference evidence="9 10" key="1">
    <citation type="submission" date="2012-11" db="EMBL/GenBank/DDBJ databases">
        <authorList>
            <person name="Linke B."/>
        </authorList>
    </citation>
    <scope>NUCLEOTIDE SEQUENCE [LARGE SCALE GENOMIC DNA]</scope>
    <source>
        <strain evidence="10">CFBP 1232</strain>
    </source>
</reference>
<dbReference type="EMBL" id="CAPB01000011">
    <property type="protein sequence ID" value="CCO93431.1"/>
    <property type="molecule type" value="Genomic_DNA"/>
</dbReference>
<dbReference type="RefSeq" id="WP_004157065.1">
    <property type="nucleotide sequence ID" value="NZ_BAYW01000002.1"/>
</dbReference>
<accession>A0A830ZY83</accession>
<keyword evidence="9" id="KW-0969">Cilium</keyword>
<dbReference type="GO" id="GO:0044780">
    <property type="term" value="P:bacterial-type flagellum assembly"/>
    <property type="evidence" value="ECO:0007669"/>
    <property type="project" value="InterPro"/>
</dbReference>
<dbReference type="InterPro" id="IPR039246">
    <property type="entry name" value="Flagellar_FlgA"/>
</dbReference>
<sequence length="222" mass="24008">MARYALLLAALLSLLSATASAGDLTAQLSQFFKSRYQQNGASTDNLKVVVKTAKSMWPACDNPQFLLPANSRMWGYISVAANCEQNRRYIQVQLQVTGSYLVANRQLSQGEAISASDVRIEHGRLDALPARTLLNSDDATGAIVLRAIMPGQPVTMMMMRQPWRVKAGQAVTVYASGEGFTIHSEGKAMNNAAAMQSVRVRMNSGQIVTGKIDADGNILISL</sequence>
<dbReference type="InterPro" id="IPR017585">
    <property type="entry name" value="SAF_FlgA"/>
</dbReference>
<comment type="caution">
    <text evidence="9">The sequence shown here is derived from an EMBL/GenBank/DDBJ whole genome shotgun (WGS) entry which is preliminary data.</text>
</comment>
<keyword evidence="4 7" id="KW-0732">Signal</keyword>
<evidence type="ECO:0000256" key="4">
    <source>
        <dbReference type="ARBA" id="ARBA00022729"/>
    </source>
</evidence>
<keyword evidence="9" id="KW-0966">Cell projection</keyword>
<evidence type="ECO:0000259" key="8">
    <source>
        <dbReference type="SMART" id="SM00858"/>
    </source>
</evidence>
<organism evidence="9 10">
    <name type="scientific">Erwinia amylovora NBRC 12687 = CFBP 1232</name>
    <dbReference type="NCBI Taxonomy" id="1219359"/>
    <lineage>
        <taxon>Bacteria</taxon>
        <taxon>Pseudomonadati</taxon>
        <taxon>Pseudomonadota</taxon>
        <taxon>Gammaproteobacteria</taxon>
        <taxon>Enterobacterales</taxon>
        <taxon>Erwiniaceae</taxon>
        <taxon>Erwinia</taxon>
    </lineage>
</organism>
<keyword evidence="9" id="KW-0282">Flagellum</keyword>
<evidence type="ECO:0000256" key="2">
    <source>
        <dbReference type="ARBA" id="ARBA00010474"/>
    </source>
</evidence>
<evidence type="ECO:0000256" key="5">
    <source>
        <dbReference type="ARBA" id="ARBA00022764"/>
    </source>
</evidence>
<feature type="chain" id="PRO_5033106524" description="Flagella basal body P-ring formation protein FlgA" evidence="7">
    <location>
        <begin position="22"/>
        <end position="222"/>
    </location>
</feature>
<proteinExistence type="inferred from homology"/>
<keyword evidence="7" id="KW-1005">Bacterial flagellum biogenesis</keyword>
<dbReference type="Proteomes" id="UP000013111">
    <property type="component" value="Unassembled WGS sequence"/>
</dbReference>
<protein>
    <recommendedName>
        <fullName evidence="3 7">Flagella basal body P-ring formation protein FlgA</fullName>
    </recommendedName>
</protein>
<gene>
    <name evidence="9" type="primary">flga1</name>
    <name evidence="9" type="ORF">BN437_1495</name>
</gene>